<keyword evidence="5" id="KW-1185">Reference proteome</keyword>
<evidence type="ECO:0000256" key="2">
    <source>
        <dbReference type="ARBA" id="ARBA00022679"/>
    </source>
</evidence>
<dbReference type="InterPro" id="IPR008278">
    <property type="entry name" value="4-PPantetheinyl_Trfase_dom"/>
</dbReference>
<gene>
    <name evidence="4" type="ORF">MUN86_07080</name>
</gene>
<dbReference type="Pfam" id="PF01648">
    <property type="entry name" value="ACPS"/>
    <property type="match status" value="1"/>
</dbReference>
<evidence type="ECO:0000313" key="4">
    <source>
        <dbReference type="EMBL" id="UOQ67622.1"/>
    </source>
</evidence>
<evidence type="ECO:0000256" key="1">
    <source>
        <dbReference type="ARBA" id="ARBA00010990"/>
    </source>
</evidence>
<organism evidence="4 5">
    <name type="scientific">Hymenobacter volaticus</name>
    <dbReference type="NCBI Taxonomy" id="2932254"/>
    <lineage>
        <taxon>Bacteria</taxon>
        <taxon>Pseudomonadati</taxon>
        <taxon>Bacteroidota</taxon>
        <taxon>Cytophagia</taxon>
        <taxon>Cytophagales</taxon>
        <taxon>Hymenobacteraceae</taxon>
        <taxon>Hymenobacter</taxon>
    </lineage>
</organism>
<proteinExistence type="inferred from homology"/>
<dbReference type="PANTHER" id="PTHR12215:SF10">
    <property type="entry name" value="L-AMINOADIPATE-SEMIALDEHYDE DEHYDROGENASE-PHOSPHOPANTETHEINYL TRANSFERASE"/>
    <property type="match status" value="1"/>
</dbReference>
<dbReference type="EMBL" id="CP095061">
    <property type="protein sequence ID" value="UOQ67622.1"/>
    <property type="molecule type" value="Genomic_DNA"/>
</dbReference>
<sequence>MASSSIQCCTIDNIKWHPFAPGHAIKDSIAILFINTKSHKSLINNYQNILSKEEINKSYSYQLAFKKEHYLVSRCLIKILLGVYLDRSYNTIQLLPGNTGKPKVSNQSTLHYSVSYSADYMLLAIATDEVGVDIECIRHDFHFQEIVDFSFHSCEQDFIRQHADPSRSFFTLWTRKEALVKATSKGIDDDFNTIPSLDGFHLIDQANLHTSIDWTTSSFTIGTDCIGAISCPSGFTSKDISFYTVDIIPSVLNNSSSQPSHK</sequence>
<feature type="domain" description="4'-phosphopantetheinyl transferase" evidence="3">
    <location>
        <begin position="130"/>
        <end position="209"/>
    </location>
</feature>
<accession>A0ABY4G9T6</accession>
<dbReference type="Proteomes" id="UP000830401">
    <property type="component" value="Chromosome"/>
</dbReference>
<dbReference type="InterPro" id="IPR050559">
    <property type="entry name" value="P-Pant_transferase_sf"/>
</dbReference>
<evidence type="ECO:0000259" key="3">
    <source>
        <dbReference type="Pfam" id="PF01648"/>
    </source>
</evidence>
<protein>
    <submittedName>
        <fullName evidence="4">4'-phosphopantetheinyl transferase superfamily protein</fullName>
    </submittedName>
</protein>
<reference evidence="4" key="1">
    <citation type="submission" date="2022-04" db="EMBL/GenBank/DDBJ databases">
        <title>Hymenobacter sp. isolated from the air.</title>
        <authorList>
            <person name="Won M."/>
            <person name="Lee C.-M."/>
            <person name="Woen H.-Y."/>
            <person name="Kwon S.-W."/>
        </authorList>
    </citation>
    <scope>NUCLEOTIDE SEQUENCE</scope>
    <source>
        <strain evidence="4">5420S-77</strain>
    </source>
</reference>
<dbReference type="PANTHER" id="PTHR12215">
    <property type="entry name" value="PHOSPHOPANTETHEINE TRANSFERASE"/>
    <property type="match status" value="1"/>
</dbReference>
<dbReference type="RefSeq" id="WP_245123435.1">
    <property type="nucleotide sequence ID" value="NZ_CP095061.1"/>
</dbReference>
<dbReference type="SUPFAM" id="SSF56214">
    <property type="entry name" value="4'-phosphopantetheinyl transferase"/>
    <property type="match status" value="2"/>
</dbReference>
<dbReference type="InterPro" id="IPR037143">
    <property type="entry name" value="4-PPantetheinyl_Trfase_dom_sf"/>
</dbReference>
<name>A0ABY4G9T6_9BACT</name>
<keyword evidence="2 4" id="KW-0808">Transferase</keyword>
<dbReference type="GO" id="GO:0016740">
    <property type="term" value="F:transferase activity"/>
    <property type="evidence" value="ECO:0007669"/>
    <property type="project" value="UniProtKB-KW"/>
</dbReference>
<evidence type="ECO:0000313" key="5">
    <source>
        <dbReference type="Proteomes" id="UP000830401"/>
    </source>
</evidence>
<dbReference type="Gene3D" id="3.90.470.20">
    <property type="entry name" value="4'-phosphopantetheinyl transferase domain"/>
    <property type="match status" value="2"/>
</dbReference>
<comment type="similarity">
    <text evidence="1">Belongs to the P-Pant transferase superfamily. Gsp/Sfp/HetI/AcpT family.</text>
</comment>